<evidence type="ECO:0000256" key="5">
    <source>
        <dbReference type="SAM" id="MobiDB-lite"/>
    </source>
</evidence>
<gene>
    <name evidence="8" type="ORF">KDH_01800</name>
</gene>
<evidence type="ECO:0000259" key="7">
    <source>
        <dbReference type="Pfam" id="PF05199"/>
    </source>
</evidence>
<dbReference type="InterPro" id="IPR000172">
    <property type="entry name" value="GMC_OxRdtase_N"/>
</dbReference>
<protein>
    <recommendedName>
        <fullName evidence="10">Glucose-methanol-choline oxidoreductase</fullName>
    </recommendedName>
</protein>
<dbReference type="Pfam" id="PF13618">
    <property type="entry name" value="Gluconate_2-dh3"/>
    <property type="match status" value="1"/>
</dbReference>
<keyword evidence="3" id="KW-0274">FAD</keyword>
<dbReference type="InterPro" id="IPR027056">
    <property type="entry name" value="Gluconate_2DH_su3"/>
</dbReference>
<dbReference type="Pfam" id="PF13450">
    <property type="entry name" value="NAD_binding_8"/>
    <property type="match status" value="1"/>
</dbReference>
<feature type="region of interest" description="Disordered" evidence="5">
    <location>
        <begin position="632"/>
        <end position="656"/>
    </location>
</feature>
<evidence type="ECO:0008006" key="10">
    <source>
        <dbReference type="Google" id="ProtNLM"/>
    </source>
</evidence>
<dbReference type="RefSeq" id="WP_338246839.1">
    <property type="nucleotide sequence ID" value="NZ_BSRI01000001.1"/>
</dbReference>
<dbReference type="SUPFAM" id="SSF51905">
    <property type="entry name" value="FAD/NAD(P)-binding domain"/>
    <property type="match status" value="1"/>
</dbReference>
<keyword evidence="4" id="KW-0560">Oxidoreductase</keyword>
<comment type="similarity">
    <text evidence="1">Belongs to the GMC oxidoreductase family.</text>
</comment>
<name>A0ABQ6FLQ3_9CHLR</name>
<accession>A0ABQ6FLQ3</accession>
<dbReference type="PANTHER" id="PTHR46056">
    <property type="entry name" value="LONG-CHAIN-ALCOHOL OXIDASE"/>
    <property type="match status" value="1"/>
</dbReference>
<dbReference type="Gene3D" id="3.50.50.60">
    <property type="entry name" value="FAD/NAD(P)-binding domain"/>
    <property type="match status" value="2"/>
</dbReference>
<evidence type="ECO:0000256" key="4">
    <source>
        <dbReference type="ARBA" id="ARBA00023002"/>
    </source>
</evidence>
<dbReference type="Proteomes" id="UP001344906">
    <property type="component" value="Unassembled WGS sequence"/>
</dbReference>
<organism evidence="8 9">
    <name type="scientific">Dictyobacter halimunensis</name>
    <dbReference type="NCBI Taxonomy" id="3026934"/>
    <lineage>
        <taxon>Bacteria</taxon>
        <taxon>Bacillati</taxon>
        <taxon>Chloroflexota</taxon>
        <taxon>Ktedonobacteria</taxon>
        <taxon>Ktedonobacterales</taxon>
        <taxon>Dictyobacteraceae</taxon>
        <taxon>Dictyobacter</taxon>
    </lineage>
</organism>
<feature type="domain" description="Glucose-methanol-choline oxidoreductase C-terminal" evidence="7">
    <location>
        <begin position="575"/>
        <end position="697"/>
    </location>
</feature>
<comment type="caution">
    <text evidence="8">The sequence shown here is derived from an EMBL/GenBank/DDBJ whole genome shotgun (WGS) entry which is preliminary data.</text>
</comment>
<dbReference type="EMBL" id="BSRI01000001">
    <property type="protein sequence ID" value="GLV53325.1"/>
    <property type="molecule type" value="Genomic_DNA"/>
</dbReference>
<feature type="domain" description="Glucose-methanol-choline oxidoreductase N-terminal" evidence="6">
    <location>
        <begin position="335"/>
        <end position="485"/>
    </location>
</feature>
<dbReference type="PANTHER" id="PTHR46056:SF12">
    <property type="entry name" value="LONG-CHAIN-ALCOHOL OXIDASE"/>
    <property type="match status" value="1"/>
</dbReference>
<sequence>MNINIHEDQTLQALIDRVIPADEYPSGWEAGVGDFIERILSTDLTVRIRFVEEGLGLLQQESRARHNDTDFANLPHEAQDKIIEDLLAGKTAIDWMISATEFIMLIIRLTIQGFYSDPDNGGNHDAISWKMINYHMGPRDAFWPTIDATPPQTISWDTISSSYEIIVVGAGAGGGVAACVLAEAGHRVLLIERGDWLTATMLRPDHLRNQRTMLGYDTPAGPPADGNPRVHSTSAGDAIVNPTDPQWSNNAMTVGGGTRVFGAQAWRFCPEDFRMATTYGIPEGSSLADWPITYEDLAPFYDRAEWEIGVSGDPSGDSIAGPRARGYPMPPLHSNTATTVLRRGAEALTQKTGPVPLLINSVARDGRGACLRCGACVGFGCPGEFKNGTHNTVIPRAIETGRCDVLISTQVERLLTDTNGVVTGVAIVTDANGYIQRRTVNAGQVVLSAGAIETARLLLNSTSTQEPNGIGNNYDQVGRNLQGHVYTGALGIFDTPIQDCYGPGPTISTNDYRHHNDGIIGGAMLANEFVPTPLNVWSTLTTSHIISLWGIAGKQGMRDLYTRLSLIQGPIQEIPNPEARVTLDPKVRDKFGMPVARLSGNIHPEDYKAADFIANKAAEWLTASGAKTVIPLSRSKSEGPSGGQHQAGTCRMGTDPATSVTDKWGRLWGHQNVHIADGSIHVTNGGVNPVLTILANAYRISDHLAIKLAAEENVIENTSKNSVNVVRE</sequence>
<keyword evidence="9" id="KW-1185">Reference proteome</keyword>
<evidence type="ECO:0000259" key="6">
    <source>
        <dbReference type="Pfam" id="PF00732"/>
    </source>
</evidence>
<reference evidence="8 9" key="1">
    <citation type="submission" date="2023-02" db="EMBL/GenBank/DDBJ databases">
        <title>Dictyobacter halimunensis sp. nov., a new member of the class Ktedonobacteria from forest soil in a geothermal area.</title>
        <authorList>
            <person name="Rachmania M.K."/>
            <person name="Ningsih F."/>
            <person name="Sakai Y."/>
            <person name="Yabe S."/>
            <person name="Yokota A."/>
            <person name="Sjamsuridzal W."/>
        </authorList>
    </citation>
    <scope>NUCLEOTIDE SEQUENCE [LARGE SCALE GENOMIC DNA]</scope>
    <source>
        <strain evidence="8 9">S3.2.2.5</strain>
    </source>
</reference>
<dbReference type="InterPro" id="IPR007867">
    <property type="entry name" value="GMC_OxRtase_C"/>
</dbReference>
<evidence type="ECO:0000313" key="9">
    <source>
        <dbReference type="Proteomes" id="UP001344906"/>
    </source>
</evidence>
<evidence type="ECO:0000256" key="3">
    <source>
        <dbReference type="ARBA" id="ARBA00022827"/>
    </source>
</evidence>
<dbReference type="InterPro" id="IPR036188">
    <property type="entry name" value="FAD/NAD-bd_sf"/>
</dbReference>
<evidence type="ECO:0000256" key="1">
    <source>
        <dbReference type="ARBA" id="ARBA00010790"/>
    </source>
</evidence>
<dbReference type="Pfam" id="PF00732">
    <property type="entry name" value="GMC_oxred_N"/>
    <property type="match status" value="1"/>
</dbReference>
<evidence type="ECO:0000256" key="2">
    <source>
        <dbReference type="ARBA" id="ARBA00022630"/>
    </source>
</evidence>
<dbReference type="SUPFAM" id="SSF54373">
    <property type="entry name" value="FAD-linked reductases, C-terminal domain"/>
    <property type="match status" value="1"/>
</dbReference>
<keyword evidence="2" id="KW-0285">Flavoprotein</keyword>
<dbReference type="Pfam" id="PF05199">
    <property type="entry name" value="GMC_oxred_C"/>
    <property type="match status" value="1"/>
</dbReference>
<proteinExistence type="inferred from homology"/>
<evidence type="ECO:0000313" key="8">
    <source>
        <dbReference type="EMBL" id="GLV53325.1"/>
    </source>
</evidence>